<dbReference type="GO" id="GO:0015920">
    <property type="term" value="P:lipopolysaccharide transport"/>
    <property type="evidence" value="ECO:0007669"/>
    <property type="project" value="TreeGrafter"/>
</dbReference>
<comment type="caution">
    <text evidence="11">The sequence shown here is derived from an EMBL/GenBank/DDBJ whole genome shotgun (WGS) entry which is preliminary data.</text>
</comment>
<comment type="similarity">
    <text evidence="2 9">Belongs to the ABC-2 integral membrane protein family.</text>
</comment>
<evidence type="ECO:0000313" key="11">
    <source>
        <dbReference type="EMBL" id="RGS44347.1"/>
    </source>
</evidence>
<dbReference type="PANTHER" id="PTHR30413">
    <property type="entry name" value="INNER MEMBRANE TRANSPORT PERMEASE"/>
    <property type="match status" value="1"/>
</dbReference>
<feature type="transmembrane region" description="Helical" evidence="9">
    <location>
        <begin position="68"/>
        <end position="89"/>
    </location>
</feature>
<keyword evidence="5" id="KW-0997">Cell inner membrane</keyword>
<keyword evidence="6 9" id="KW-0812">Transmembrane</keyword>
<dbReference type="OrthoDB" id="9786910at2"/>
<evidence type="ECO:0000256" key="5">
    <source>
        <dbReference type="ARBA" id="ARBA00022519"/>
    </source>
</evidence>
<dbReference type="Pfam" id="PF01061">
    <property type="entry name" value="ABC2_membrane"/>
    <property type="match status" value="1"/>
</dbReference>
<keyword evidence="7 9" id="KW-1133">Transmembrane helix</keyword>
<dbReference type="GO" id="GO:0140359">
    <property type="term" value="F:ABC-type transporter activity"/>
    <property type="evidence" value="ECO:0007669"/>
    <property type="project" value="InterPro"/>
</dbReference>
<proteinExistence type="inferred from homology"/>
<evidence type="ECO:0000256" key="1">
    <source>
        <dbReference type="ARBA" id="ARBA00004429"/>
    </source>
</evidence>
<evidence type="ECO:0000313" key="12">
    <source>
        <dbReference type="Proteomes" id="UP000283295"/>
    </source>
</evidence>
<sequence length="262" mass="30441">MKVKSGSFLEVFNYKDLLNQLVSRDIKLKYRRSFLGYVWSILNPLLVMIVMVIVFSKMFDRKIPHFPVYLFAGRILYEFVIGSCGKALGSITDNSALLKKTYVSKFMFPLAKITSSLVDCLFSLGAFLLVIIFTRSPFYWTMLLFPIVFFQAYLFACGMGFFLAQLHVFFRDTRYIWNAITTMWMYCSAIFYPISMLPDWLEFLVTYFNPLYVYISQFRSIAHTGTLPDPIIVGLGFAYAIVFFGIGTLSFKKNQDKFILYI</sequence>
<feature type="domain" description="ABC transmembrane type-2" evidence="10">
    <location>
        <begin position="35"/>
        <end position="254"/>
    </location>
</feature>
<dbReference type="InterPro" id="IPR013525">
    <property type="entry name" value="ABC2_TM"/>
</dbReference>
<feature type="transmembrane region" description="Helical" evidence="9">
    <location>
        <begin position="34"/>
        <end position="56"/>
    </location>
</feature>
<evidence type="ECO:0000256" key="3">
    <source>
        <dbReference type="ARBA" id="ARBA00022448"/>
    </source>
</evidence>
<evidence type="ECO:0000256" key="2">
    <source>
        <dbReference type="ARBA" id="ARBA00007783"/>
    </source>
</evidence>
<protein>
    <recommendedName>
        <fullName evidence="9">Transport permease protein</fullName>
    </recommendedName>
</protein>
<dbReference type="RefSeq" id="WP_022059317.1">
    <property type="nucleotide sequence ID" value="NZ_CABIWG010000003.1"/>
</dbReference>
<dbReference type="InterPro" id="IPR047817">
    <property type="entry name" value="ABC2_TM_bact-type"/>
</dbReference>
<dbReference type="GO" id="GO:0043190">
    <property type="term" value="C:ATP-binding cassette (ABC) transporter complex"/>
    <property type="evidence" value="ECO:0007669"/>
    <property type="project" value="InterPro"/>
</dbReference>
<comment type="subcellular location">
    <subcellularLocation>
        <location evidence="1">Cell inner membrane</location>
        <topology evidence="1">Multi-pass membrane protein</topology>
    </subcellularLocation>
    <subcellularLocation>
        <location evidence="9">Cell membrane</location>
        <topology evidence="9">Multi-pass membrane protein</topology>
    </subcellularLocation>
</comment>
<dbReference type="InterPro" id="IPR000412">
    <property type="entry name" value="ABC_2_transport"/>
</dbReference>
<evidence type="ECO:0000256" key="4">
    <source>
        <dbReference type="ARBA" id="ARBA00022475"/>
    </source>
</evidence>
<feature type="transmembrane region" description="Helical" evidence="9">
    <location>
        <begin position="110"/>
        <end position="133"/>
    </location>
</feature>
<dbReference type="Proteomes" id="UP000283295">
    <property type="component" value="Unassembled WGS sequence"/>
</dbReference>
<gene>
    <name evidence="11" type="ORF">DWX94_00700</name>
</gene>
<dbReference type="EMBL" id="QRVK01000001">
    <property type="protein sequence ID" value="RGS44347.1"/>
    <property type="molecule type" value="Genomic_DNA"/>
</dbReference>
<keyword evidence="3 9" id="KW-0813">Transport</keyword>
<evidence type="ECO:0000259" key="10">
    <source>
        <dbReference type="PROSITE" id="PS51012"/>
    </source>
</evidence>
<organism evidence="11 12">
    <name type="scientific">Coprococcus eutactus</name>
    <dbReference type="NCBI Taxonomy" id="33043"/>
    <lineage>
        <taxon>Bacteria</taxon>
        <taxon>Bacillati</taxon>
        <taxon>Bacillota</taxon>
        <taxon>Clostridia</taxon>
        <taxon>Lachnospirales</taxon>
        <taxon>Lachnospiraceae</taxon>
        <taxon>Coprococcus</taxon>
    </lineage>
</organism>
<dbReference type="GeneID" id="92831065"/>
<keyword evidence="4 9" id="KW-1003">Cell membrane</keyword>
<name>A0A412IW68_9FIRM</name>
<evidence type="ECO:0000256" key="6">
    <source>
        <dbReference type="ARBA" id="ARBA00022692"/>
    </source>
</evidence>
<evidence type="ECO:0000256" key="9">
    <source>
        <dbReference type="RuleBase" id="RU361157"/>
    </source>
</evidence>
<evidence type="ECO:0000256" key="8">
    <source>
        <dbReference type="ARBA" id="ARBA00023136"/>
    </source>
</evidence>
<feature type="transmembrane region" description="Helical" evidence="9">
    <location>
        <begin position="175"/>
        <end position="194"/>
    </location>
</feature>
<dbReference type="PANTHER" id="PTHR30413:SF8">
    <property type="entry name" value="TRANSPORT PERMEASE PROTEIN"/>
    <property type="match status" value="1"/>
</dbReference>
<dbReference type="PROSITE" id="PS51012">
    <property type="entry name" value="ABC_TM2"/>
    <property type="match status" value="1"/>
</dbReference>
<feature type="transmembrane region" description="Helical" evidence="9">
    <location>
        <begin position="231"/>
        <end position="251"/>
    </location>
</feature>
<dbReference type="PRINTS" id="PR00164">
    <property type="entry name" value="ABC2TRNSPORT"/>
</dbReference>
<feature type="transmembrane region" description="Helical" evidence="9">
    <location>
        <begin position="139"/>
        <end position="163"/>
    </location>
</feature>
<keyword evidence="8 9" id="KW-0472">Membrane</keyword>
<reference evidence="11 12" key="1">
    <citation type="submission" date="2018-08" db="EMBL/GenBank/DDBJ databases">
        <title>A genome reference for cultivated species of the human gut microbiota.</title>
        <authorList>
            <person name="Zou Y."/>
            <person name="Xue W."/>
            <person name="Luo G."/>
        </authorList>
    </citation>
    <scope>NUCLEOTIDE SEQUENCE [LARGE SCALE GENOMIC DNA]</scope>
    <source>
        <strain evidence="11 12">AF22-21</strain>
    </source>
</reference>
<evidence type="ECO:0000256" key="7">
    <source>
        <dbReference type="ARBA" id="ARBA00022989"/>
    </source>
</evidence>
<accession>A0A412IW68</accession>
<dbReference type="AlphaFoldDB" id="A0A412IW68"/>